<evidence type="ECO:0000259" key="1">
    <source>
        <dbReference type="Pfam" id="PF13559"/>
    </source>
</evidence>
<protein>
    <submittedName>
        <fullName evidence="2">DUF4129 domain-containing protein</fullName>
    </submittedName>
</protein>
<evidence type="ECO:0000313" key="3">
    <source>
        <dbReference type="Proteomes" id="UP001596317"/>
    </source>
</evidence>
<accession>A0ABW1ZHI6</accession>
<organism evidence="2 3">
    <name type="scientific">Deinococcus multiflagellatus</name>
    <dbReference type="NCBI Taxonomy" id="1656887"/>
    <lineage>
        <taxon>Bacteria</taxon>
        <taxon>Thermotogati</taxon>
        <taxon>Deinococcota</taxon>
        <taxon>Deinococci</taxon>
        <taxon>Deinococcales</taxon>
        <taxon>Deinococcaceae</taxon>
        <taxon>Deinococcus</taxon>
    </lineage>
</organism>
<dbReference type="EMBL" id="JBHSWB010000001">
    <property type="protein sequence ID" value="MFC6659945.1"/>
    <property type="molecule type" value="Genomic_DNA"/>
</dbReference>
<dbReference type="RefSeq" id="WP_380054707.1">
    <property type="nucleotide sequence ID" value="NZ_JBHSWB010000001.1"/>
</dbReference>
<feature type="domain" description="Protein-glutamine gamma-glutamyltransferase-like C-terminal" evidence="1">
    <location>
        <begin position="53"/>
        <end position="91"/>
    </location>
</feature>
<reference evidence="3" key="1">
    <citation type="journal article" date="2019" name="Int. J. Syst. Evol. Microbiol.">
        <title>The Global Catalogue of Microorganisms (GCM) 10K type strain sequencing project: providing services to taxonomists for standard genome sequencing and annotation.</title>
        <authorList>
            <consortium name="The Broad Institute Genomics Platform"/>
            <consortium name="The Broad Institute Genome Sequencing Center for Infectious Disease"/>
            <person name="Wu L."/>
            <person name="Ma J."/>
        </authorList>
    </citation>
    <scope>NUCLEOTIDE SEQUENCE [LARGE SCALE GENOMIC DNA]</scope>
    <source>
        <strain evidence="3">CCUG 63830</strain>
    </source>
</reference>
<name>A0ABW1ZHI6_9DEIO</name>
<dbReference type="Pfam" id="PF13559">
    <property type="entry name" value="DUF4129"/>
    <property type="match status" value="1"/>
</dbReference>
<proteinExistence type="predicted"/>
<dbReference type="InterPro" id="IPR025403">
    <property type="entry name" value="TgpA-like_C"/>
</dbReference>
<dbReference type="Proteomes" id="UP001596317">
    <property type="component" value="Unassembled WGS sequence"/>
</dbReference>
<sequence>MLPWVTAAMFLALAALLLRLKGPGRAPLPTVPEETVPAAHPDSAAALHRVRRAYREAGAALAAAGLGRAPAETPAGYAARLGAAHPVLAAPCRP</sequence>
<keyword evidence="3" id="KW-1185">Reference proteome</keyword>
<gene>
    <name evidence="2" type="ORF">ACFP90_05950</name>
</gene>
<comment type="caution">
    <text evidence="2">The sequence shown here is derived from an EMBL/GenBank/DDBJ whole genome shotgun (WGS) entry which is preliminary data.</text>
</comment>
<evidence type="ECO:0000313" key="2">
    <source>
        <dbReference type="EMBL" id="MFC6659945.1"/>
    </source>
</evidence>